<reference evidence="4" key="1">
    <citation type="submission" date="2022-11" db="EMBL/GenBank/DDBJ databases">
        <authorList>
            <person name="Kikuchi T."/>
        </authorList>
    </citation>
    <scope>NUCLEOTIDE SEQUENCE</scope>
    <source>
        <strain evidence="4">PS1010</strain>
    </source>
</reference>
<dbReference type="OrthoDB" id="5835334at2759"/>
<comment type="caution">
    <text evidence="4">The sequence shown here is derived from an EMBL/GenBank/DDBJ whole genome shotgun (WGS) entry which is preliminary data.</text>
</comment>
<dbReference type="AlphaFoldDB" id="A0A9P1ITQ1"/>
<keyword evidence="3" id="KW-0812">Transmembrane</keyword>
<gene>
    <name evidence="4" type="ORF">CAMP_LOCUS13526</name>
</gene>
<dbReference type="EMBL" id="CANHGI010000005">
    <property type="protein sequence ID" value="CAI5450889.1"/>
    <property type="molecule type" value="Genomic_DNA"/>
</dbReference>
<keyword evidence="3" id="KW-1133">Transmembrane helix</keyword>
<dbReference type="PANTHER" id="PTHR24637">
    <property type="entry name" value="COLLAGEN"/>
    <property type="match status" value="1"/>
</dbReference>
<feature type="compositionally biased region" description="Low complexity" evidence="2">
    <location>
        <begin position="312"/>
        <end position="324"/>
    </location>
</feature>
<sequence length="647" mass="71214">MSRLAVENYVVFGVVVVAITVTFQIVSLPFIFSEIDSIRREFDGEIKDSLKMFEESYEQLSEIRPSSMRRERDIALQMVADATSVGPADHPIKAEGSKTRRVQNPLKSYAAIPPLPPILRTTKQQRTSTFQKLSVKPTPYPQKQKQVIEYEDGDYEEESDTIIAEIPKVLPKRKVPHSPAPPASHNLPICPIEENRCPVGSPGPQGQKGVAGINGEDGNDGGPGLDAMDELIPTFAQFCISCPAGPDGKPGINGQPGKPGLFGAPGIPGPNGKNGQPGLPGGYGPPGKQGNMGTRGPVGVNGFDGVVLLPQKGPKGPTGKAGPHGQAGEDGTNNNIEGPSGIIGYPGLQGAPGNVGLPGKRGDFGPQGEPGIGTKEECKCADMIKRAIEVAENTAYVAVEAIAANIHKVPPTKPEIRRNPIKPTLPLPSLEDVRRDQMNPEKRNNRVEEVKTIERMVFEEPKRAHLPKVKDYIKPMKEDEELTISTTTVVPDVKIKEIRTTIMTPRKTLPIRLIETVDEESKHQTNQISSAKFIDRKYPKWRKEGSAKVRKVRRRIRKINRRRSPIRIEKIREDNMFDVEKEIARDSEKKINNRKDSKLKRIDLTPSKNLVEQNKENSNILEEIAKSLGIIDEEKIDKKNLKRVSIP</sequence>
<feature type="region of interest" description="Disordered" evidence="2">
    <location>
        <begin position="312"/>
        <end position="339"/>
    </location>
</feature>
<evidence type="ECO:0000313" key="5">
    <source>
        <dbReference type="Proteomes" id="UP001152747"/>
    </source>
</evidence>
<evidence type="ECO:0000256" key="3">
    <source>
        <dbReference type="SAM" id="Phobius"/>
    </source>
</evidence>
<keyword evidence="5" id="KW-1185">Reference proteome</keyword>
<proteinExistence type="predicted"/>
<feature type="transmembrane region" description="Helical" evidence="3">
    <location>
        <begin position="9"/>
        <end position="32"/>
    </location>
</feature>
<protein>
    <recommendedName>
        <fullName evidence="6">Nematode cuticle collagen N-terminal domain-containing protein</fullName>
    </recommendedName>
</protein>
<evidence type="ECO:0008006" key="6">
    <source>
        <dbReference type="Google" id="ProtNLM"/>
    </source>
</evidence>
<organism evidence="4 5">
    <name type="scientific">Caenorhabditis angaria</name>
    <dbReference type="NCBI Taxonomy" id="860376"/>
    <lineage>
        <taxon>Eukaryota</taxon>
        <taxon>Metazoa</taxon>
        <taxon>Ecdysozoa</taxon>
        <taxon>Nematoda</taxon>
        <taxon>Chromadorea</taxon>
        <taxon>Rhabditida</taxon>
        <taxon>Rhabditina</taxon>
        <taxon>Rhabditomorpha</taxon>
        <taxon>Rhabditoidea</taxon>
        <taxon>Rhabditidae</taxon>
        <taxon>Peloderinae</taxon>
        <taxon>Caenorhabditis</taxon>
    </lineage>
</organism>
<accession>A0A9P1ITQ1</accession>
<keyword evidence="1" id="KW-0677">Repeat</keyword>
<name>A0A9P1ITQ1_9PELO</name>
<keyword evidence="3" id="KW-0472">Membrane</keyword>
<evidence type="ECO:0000256" key="1">
    <source>
        <dbReference type="ARBA" id="ARBA00022737"/>
    </source>
</evidence>
<evidence type="ECO:0000256" key="2">
    <source>
        <dbReference type="SAM" id="MobiDB-lite"/>
    </source>
</evidence>
<evidence type="ECO:0000313" key="4">
    <source>
        <dbReference type="EMBL" id="CAI5450889.1"/>
    </source>
</evidence>
<dbReference type="PANTHER" id="PTHR24637:SF362">
    <property type="entry name" value="COL_CUTICLE_N DOMAIN-CONTAINING PROTEIN"/>
    <property type="match status" value="1"/>
</dbReference>
<dbReference type="Proteomes" id="UP001152747">
    <property type="component" value="Unassembled WGS sequence"/>
</dbReference>